<reference evidence="2 3" key="1">
    <citation type="submission" date="2022-03" db="EMBL/GenBank/DDBJ databases">
        <title>Genome data of Colletotrichum spp.</title>
        <authorList>
            <person name="Utami Y.D."/>
            <person name="Hiruma K."/>
        </authorList>
    </citation>
    <scope>NUCLEOTIDE SEQUENCE [LARGE SCALE GENOMIC DNA]</scope>
    <source>
        <strain evidence="2 3">MAFF 239500</strain>
    </source>
</reference>
<evidence type="ECO:0000313" key="2">
    <source>
        <dbReference type="EMBL" id="GKT47556.1"/>
    </source>
</evidence>
<evidence type="ECO:0000256" key="1">
    <source>
        <dbReference type="SAM" id="MobiDB-lite"/>
    </source>
</evidence>
<evidence type="ECO:0000313" key="3">
    <source>
        <dbReference type="Proteomes" id="UP001055115"/>
    </source>
</evidence>
<gene>
    <name evidence="2" type="ORF">ColSpa_07737</name>
</gene>
<organism evidence="2 3">
    <name type="scientific">Colletotrichum spaethianum</name>
    <dbReference type="NCBI Taxonomy" id="700344"/>
    <lineage>
        <taxon>Eukaryota</taxon>
        <taxon>Fungi</taxon>
        <taxon>Dikarya</taxon>
        <taxon>Ascomycota</taxon>
        <taxon>Pezizomycotina</taxon>
        <taxon>Sordariomycetes</taxon>
        <taxon>Hypocreomycetidae</taxon>
        <taxon>Glomerellales</taxon>
        <taxon>Glomerellaceae</taxon>
        <taxon>Colletotrichum</taxon>
        <taxon>Colletotrichum spaethianum species complex</taxon>
    </lineage>
</organism>
<accession>A0AA37P8F1</accession>
<dbReference type="GeneID" id="73328539"/>
<protein>
    <submittedName>
        <fullName evidence="2">Uncharacterized protein</fullName>
    </submittedName>
</protein>
<feature type="compositionally biased region" description="Basic and acidic residues" evidence="1">
    <location>
        <begin position="30"/>
        <end position="41"/>
    </location>
</feature>
<proteinExistence type="predicted"/>
<keyword evidence="3" id="KW-1185">Reference proteome</keyword>
<feature type="region of interest" description="Disordered" evidence="1">
    <location>
        <begin position="1"/>
        <end position="78"/>
    </location>
</feature>
<dbReference type="EMBL" id="BQXU01000020">
    <property type="protein sequence ID" value="GKT47556.1"/>
    <property type="molecule type" value="Genomic_DNA"/>
</dbReference>
<dbReference type="RefSeq" id="XP_049129906.1">
    <property type="nucleotide sequence ID" value="XM_049273949.1"/>
</dbReference>
<dbReference type="AlphaFoldDB" id="A0AA37P8F1"/>
<name>A0AA37P8F1_9PEZI</name>
<comment type="caution">
    <text evidence="2">The sequence shown here is derived from an EMBL/GenBank/DDBJ whole genome shotgun (WGS) entry which is preliminary data.</text>
</comment>
<dbReference type="Proteomes" id="UP001055115">
    <property type="component" value="Unassembled WGS sequence"/>
</dbReference>
<sequence>MFGTLMHEPERRPLMYLSREARRKKGSTSRKTESSAPDRAESGSNVAGEEGEQSCGEDGAWESAPERGDNDAQPSTAQTDMVIFETDLELDCRVDVPGNFLSPYYIDGSNATKDMVWKELG</sequence>